<keyword evidence="2" id="KW-1185">Reference proteome</keyword>
<dbReference type="eggNOG" id="ENOG5033Q9B">
    <property type="taxonomic scope" value="Bacteria"/>
</dbReference>
<dbReference type="EMBL" id="CP001708">
    <property type="protein sequence ID" value="ACV28112.1"/>
    <property type="molecule type" value="Genomic_DNA"/>
</dbReference>
<dbReference type="STRING" id="525919.Apre_0057"/>
<proteinExistence type="predicted"/>
<gene>
    <name evidence="1" type="ordered locus">Apre_0057</name>
</gene>
<dbReference type="KEGG" id="apr:Apre_0057"/>
<evidence type="ECO:0008006" key="3">
    <source>
        <dbReference type="Google" id="ProtNLM"/>
    </source>
</evidence>
<dbReference type="Proteomes" id="UP000002294">
    <property type="component" value="Chromosome"/>
</dbReference>
<evidence type="ECO:0000313" key="1">
    <source>
        <dbReference type="EMBL" id="ACV28112.1"/>
    </source>
</evidence>
<name>C7RF51_ANAPD</name>
<protein>
    <recommendedName>
        <fullName evidence="3">Lipoprotein</fullName>
    </recommendedName>
</protein>
<reference evidence="1 2" key="1">
    <citation type="journal article" date="2009" name="Stand. Genomic Sci.">
        <title>Complete genome sequence of Anaerococcus prevotii type strain (PC1).</title>
        <authorList>
            <person name="Labutti K."/>
            <person name="Pukall R."/>
            <person name="Steenblock K."/>
            <person name="Glavina Del Rio T."/>
            <person name="Tice H."/>
            <person name="Copeland A."/>
            <person name="Cheng J.F."/>
            <person name="Lucas S."/>
            <person name="Chen F."/>
            <person name="Nolan M."/>
            <person name="Bruce D."/>
            <person name="Goodwin L."/>
            <person name="Pitluck S."/>
            <person name="Ivanova N."/>
            <person name="Mavromatis K."/>
            <person name="Ovchinnikova G."/>
            <person name="Pati A."/>
            <person name="Chen A."/>
            <person name="Palaniappan K."/>
            <person name="Land M."/>
            <person name="Hauser L."/>
            <person name="Chang Y.J."/>
            <person name="Jeffries C.D."/>
            <person name="Chain P."/>
            <person name="Saunders E."/>
            <person name="Brettin T."/>
            <person name="Detter J.C."/>
            <person name="Han C."/>
            <person name="Goker M."/>
            <person name="Bristow J."/>
            <person name="Eisen J.A."/>
            <person name="Markowitz V."/>
            <person name="Hugenholtz P."/>
            <person name="Kyrpides N.C."/>
            <person name="Klenk H.P."/>
            <person name="Lapidus A."/>
        </authorList>
    </citation>
    <scope>NUCLEOTIDE SEQUENCE [LARGE SCALE GENOMIC DNA]</scope>
    <source>
        <strain evidence="2">ATCC 9321 / DSM 20548 / JCM 6508 / NCTC 11806 / PC1</strain>
    </source>
</reference>
<dbReference type="AlphaFoldDB" id="C7RF51"/>
<evidence type="ECO:0000313" key="2">
    <source>
        <dbReference type="Proteomes" id="UP000002294"/>
    </source>
</evidence>
<sequence>MKLWILSLVFLLSACSFQSKEEFEKEIDEVDKPKETIEMPEVTYKDASTKETIRKIDFEKDYKKAVIGDNISLDKATGFIKEINFAGSQVGFVLEKDQANILNLKLVYDDEGKVEYTYGPLSREDELVSRIKVISFDSESGPMLLVSELSVFENESVSNYYLYNKYLSLLDSFSFYNTTGKIEPEVRRLDDLVESSETSTKKDLKEAIRSRIESEDKYLQDISRAYGLDMDLAKDTILGEELEIGNLLYDKKDREILNIEKRKSEDGKDTITIK</sequence>
<accession>C7RF51</accession>
<dbReference type="HOGENOM" id="CLU_1014282_0_0_9"/>
<dbReference type="PROSITE" id="PS51257">
    <property type="entry name" value="PROKAR_LIPOPROTEIN"/>
    <property type="match status" value="1"/>
</dbReference>
<organism evidence="1 2">
    <name type="scientific">Anaerococcus prevotii (strain ATCC 9321 / DSM 20548 / JCM 6508 / NCTC 11806 / PC1)</name>
    <name type="common">Peptostreptococcus prevotii</name>
    <name type="synonym">Peptococcus prevotii</name>
    <dbReference type="NCBI Taxonomy" id="525919"/>
    <lineage>
        <taxon>Bacteria</taxon>
        <taxon>Bacillati</taxon>
        <taxon>Bacillota</taxon>
        <taxon>Tissierellia</taxon>
        <taxon>Tissierellales</taxon>
        <taxon>Peptoniphilaceae</taxon>
        <taxon>Anaerococcus</taxon>
    </lineage>
</organism>